<dbReference type="AlphaFoldDB" id="A0A3N0XWH3"/>
<sequence length="211" mass="23374">MVFSVTVITTTRKQDPFAAFIGKIQKRNPQTGRDGTPYTWWVGRGNEKHFYWGGSAPGIQKCACGIERNCTDSKYYCNCDADQKQWRDDSGLLVYKDHLPVSQVAVGDTNRPGSEAKLTVGPLRCHGDRREQTSSALMQYASFSMVMLHINVALSHLHVHKKKVIGLWTVYTPPTSPLWACGVLHCIMVVSPLLGFCSSLQMPSSMGPAIP</sequence>
<evidence type="ECO:0000313" key="2">
    <source>
        <dbReference type="Proteomes" id="UP000281406"/>
    </source>
</evidence>
<dbReference type="EMBL" id="RJVU01059636">
    <property type="protein sequence ID" value="ROJ70140.1"/>
    <property type="molecule type" value="Genomic_DNA"/>
</dbReference>
<reference evidence="1 2" key="1">
    <citation type="submission" date="2018-10" db="EMBL/GenBank/DDBJ databases">
        <title>Genome assembly for a Yunnan-Guizhou Plateau 3E fish, Anabarilius grahami (Regan), and its evolutionary and genetic applications.</title>
        <authorList>
            <person name="Jiang W."/>
        </authorList>
    </citation>
    <scope>NUCLEOTIDE SEQUENCE [LARGE SCALE GENOMIC DNA]</scope>
    <source>
        <strain evidence="1">AG-KIZ</strain>
        <tissue evidence="1">Muscle</tissue>
    </source>
</reference>
<evidence type="ECO:0000313" key="1">
    <source>
        <dbReference type="EMBL" id="ROJ70140.1"/>
    </source>
</evidence>
<protein>
    <submittedName>
        <fullName evidence="1">Contactin-associated protein-like 2</fullName>
    </submittedName>
</protein>
<dbReference type="Proteomes" id="UP000281406">
    <property type="component" value="Unassembled WGS sequence"/>
</dbReference>
<dbReference type="Gene3D" id="2.60.120.1000">
    <property type="match status" value="1"/>
</dbReference>
<gene>
    <name evidence="1" type="ORF">DPX16_13861</name>
</gene>
<keyword evidence="2" id="KW-1185">Reference proteome</keyword>
<accession>A0A3N0XWH3</accession>
<proteinExistence type="predicted"/>
<comment type="caution">
    <text evidence="1">The sequence shown here is derived from an EMBL/GenBank/DDBJ whole genome shotgun (WGS) entry which is preliminary data.</text>
</comment>
<organism evidence="1 2">
    <name type="scientific">Anabarilius grahami</name>
    <name type="common">Kanglang fish</name>
    <name type="synonym">Barilius grahami</name>
    <dbReference type="NCBI Taxonomy" id="495550"/>
    <lineage>
        <taxon>Eukaryota</taxon>
        <taxon>Metazoa</taxon>
        <taxon>Chordata</taxon>
        <taxon>Craniata</taxon>
        <taxon>Vertebrata</taxon>
        <taxon>Euteleostomi</taxon>
        <taxon>Actinopterygii</taxon>
        <taxon>Neopterygii</taxon>
        <taxon>Teleostei</taxon>
        <taxon>Ostariophysi</taxon>
        <taxon>Cypriniformes</taxon>
        <taxon>Xenocyprididae</taxon>
        <taxon>Xenocypridinae</taxon>
        <taxon>Xenocypridinae incertae sedis</taxon>
        <taxon>Anabarilius</taxon>
    </lineage>
</organism>
<dbReference type="OrthoDB" id="26719at2759"/>
<name>A0A3N0XWH3_ANAGA</name>